<evidence type="ECO:0000256" key="7">
    <source>
        <dbReference type="ARBA" id="ARBA00023237"/>
    </source>
</evidence>
<keyword evidence="7" id="KW-0998">Cell outer membrane</keyword>
<proteinExistence type="inferred from homology"/>
<dbReference type="AlphaFoldDB" id="A0A974WE76"/>
<feature type="coiled-coil region" evidence="8">
    <location>
        <begin position="136"/>
        <end position="164"/>
    </location>
</feature>
<protein>
    <submittedName>
        <fullName evidence="9">TolC family protein</fullName>
    </submittedName>
</protein>
<evidence type="ECO:0000256" key="3">
    <source>
        <dbReference type="ARBA" id="ARBA00022448"/>
    </source>
</evidence>
<dbReference type="Gene3D" id="1.20.1600.10">
    <property type="entry name" value="Outer membrane efflux proteins (OEP)"/>
    <property type="match status" value="1"/>
</dbReference>
<dbReference type="SUPFAM" id="SSF56954">
    <property type="entry name" value="Outer membrane efflux proteins (OEP)"/>
    <property type="match status" value="1"/>
</dbReference>
<keyword evidence="10" id="KW-1185">Reference proteome</keyword>
<dbReference type="InterPro" id="IPR003423">
    <property type="entry name" value="OMP_efflux"/>
</dbReference>
<evidence type="ECO:0000256" key="8">
    <source>
        <dbReference type="SAM" id="Coils"/>
    </source>
</evidence>
<dbReference type="EMBL" id="CP070608">
    <property type="protein sequence ID" value="QSE96643.1"/>
    <property type="molecule type" value="Genomic_DNA"/>
</dbReference>
<keyword evidence="4" id="KW-1134">Transmembrane beta strand</keyword>
<evidence type="ECO:0000313" key="9">
    <source>
        <dbReference type="EMBL" id="QSE96643.1"/>
    </source>
</evidence>
<sequence length="420" mass="47694">MFSASSWAQEKLTLENAIELAMENNYGIKIAKGTQQIAENNYTLGNAGFLPTVTLSANQNNSLVNGEQIVGGDVRDIDNQENKSTTIGGNINWTIFDGTRMFVNYDILKSQNIQSQEALDFAIQTTIYNVATNYYLAALEKERLKLLQSNLELSEDRLKIAKDKYELGKGSKLEYLQAQVDYNTDQSNILSQKQVLENQKLELVRQMNAKSESEFDLDNTLLFDRNITLDDLLNSIQTNKELNVLERAKEIAELQEKASKADRLPNLSVFAGYNYSETQRAVGFTFESSTTDLSYGFNASVTLFNGFNINRVIQNTKINKEIAELNYEQRMFDLETSIRQQFLSYLNSIELINIEEKNVAVAKENNEIAKERYDIGLSNPVEYRESQTNLIAAETRKQNAEYSAKLAEIQLKYLAGIRIK</sequence>
<dbReference type="GO" id="GO:0015562">
    <property type="term" value="F:efflux transmembrane transporter activity"/>
    <property type="evidence" value="ECO:0007669"/>
    <property type="project" value="InterPro"/>
</dbReference>
<name>A0A974WE76_9BACT</name>
<dbReference type="KEGG" id="fuv:JR347_13700"/>
<evidence type="ECO:0000256" key="5">
    <source>
        <dbReference type="ARBA" id="ARBA00022692"/>
    </source>
</evidence>
<gene>
    <name evidence="9" type="ORF">JR347_13700</name>
</gene>
<keyword evidence="5" id="KW-0812">Transmembrane</keyword>
<keyword evidence="6" id="KW-0472">Membrane</keyword>
<keyword evidence="8" id="KW-0175">Coiled coil</keyword>
<accession>A0A974WE76</accession>
<evidence type="ECO:0000256" key="1">
    <source>
        <dbReference type="ARBA" id="ARBA00004442"/>
    </source>
</evidence>
<dbReference type="GO" id="GO:0015288">
    <property type="term" value="F:porin activity"/>
    <property type="evidence" value="ECO:0007669"/>
    <property type="project" value="TreeGrafter"/>
</dbReference>
<dbReference type="GO" id="GO:1990281">
    <property type="term" value="C:efflux pump complex"/>
    <property type="evidence" value="ECO:0007669"/>
    <property type="project" value="TreeGrafter"/>
</dbReference>
<evidence type="ECO:0000256" key="6">
    <source>
        <dbReference type="ARBA" id="ARBA00023136"/>
    </source>
</evidence>
<dbReference type="GO" id="GO:0009279">
    <property type="term" value="C:cell outer membrane"/>
    <property type="evidence" value="ECO:0007669"/>
    <property type="project" value="UniProtKB-SubCell"/>
</dbReference>
<dbReference type="InterPro" id="IPR051906">
    <property type="entry name" value="TolC-like"/>
</dbReference>
<evidence type="ECO:0000256" key="4">
    <source>
        <dbReference type="ARBA" id="ARBA00022452"/>
    </source>
</evidence>
<comment type="subcellular location">
    <subcellularLocation>
        <location evidence="1">Cell outer membrane</location>
    </subcellularLocation>
</comment>
<dbReference type="Pfam" id="PF02321">
    <property type="entry name" value="OEP"/>
    <property type="match status" value="2"/>
</dbReference>
<keyword evidence="3" id="KW-0813">Transport</keyword>
<feature type="coiled-coil region" evidence="8">
    <location>
        <begin position="352"/>
        <end position="412"/>
    </location>
</feature>
<dbReference type="RefSeq" id="WP_205721157.1">
    <property type="nucleotide sequence ID" value="NZ_CP070608.1"/>
</dbReference>
<dbReference type="PANTHER" id="PTHR30026:SF20">
    <property type="entry name" value="OUTER MEMBRANE PROTEIN TOLC"/>
    <property type="match status" value="1"/>
</dbReference>
<dbReference type="Proteomes" id="UP000662783">
    <property type="component" value="Chromosome"/>
</dbReference>
<evidence type="ECO:0000256" key="2">
    <source>
        <dbReference type="ARBA" id="ARBA00007613"/>
    </source>
</evidence>
<evidence type="ECO:0000313" key="10">
    <source>
        <dbReference type="Proteomes" id="UP000662783"/>
    </source>
</evidence>
<dbReference type="PANTHER" id="PTHR30026">
    <property type="entry name" value="OUTER MEMBRANE PROTEIN TOLC"/>
    <property type="match status" value="1"/>
</dbReference>
<comment type="similarity">
    <text evidence="2">Belongs to the outer membrane factor (OMF) (TC 1.B.17) family.</text>
</comment>
<organism evidence="9 10">
    <name type="scientific">Fulvivirga lutea</name>
    <dbReference type="NCBI Taxonomy" id="2810512"/>
    <lineage>
        <taxon>Bacteria</taxon>
        <taxon>Pseudomonadati</taxon>
        <taxon>Bacteroidota</taxon>
        <taxon>Cytophagia</taxon>
        <taxon>Cytophagales</taxon>
        <taxon>Fulvivirgaceae</taxon>
        <taxon>Fulvivirga</taxon>
    </lineage>
</organism>
<reference evidence="9" key="1">
    <citation type="submission" date="2021-02" db="EMBL/GenBank/DDBJ databases">
        <title>Fulvivirga sp. S481 isolated from sea water.</title>
        <authorList>
            <person name="Bae S.S."/>
            <person name="Baek K."/>
        </authorList>
    </citation>
    <scope>NUCLEOTIDE SEQUENCE</scope>
    <source>
        <strain evidence="9">S481</strain>
    </source>
</reference>